<dbReference type="GeneID" id="75918501"/>
<reference evidence="1" key="1">
    <citation type="submission" date="2021-06" db="EMBL/GenBank/DDBJ databases">
        <authorList>
            <consortium name="DOE Joint Genome Institute"/>
            <person name="Mondo S.J."/>
            <person name="Amses K.R."/>
            <person name="Simmons D.R."/>
            <person name="Longcore J.E."/>
            <person name="Seto K."/>
            <person name="Alves G.H."/>
            <person name="Bonds A.E."/>
            <person name="Quandt C.A."/>
            <person name="Davis W.J."/>
            <person name="Chang Y."/>
            <person name="Letcher P.M."/>
            <person name="Powell M.J."/>
            <person name="Kuo A."/>
            <person name="Labutti K."/>
            <person name="Pangilinan J."/>
            <person name="Andreopoulos W."/>
            <person name="Tritt A."/>
            <person name="Riley R."/>
            <person name="Hundley H."/>
            <person name="Johnson J."/>
            <person name="Lipzen A."/>
            <person name="Barry K."/>
            <person name="Berbee M.L."/>
            <person name="Buchler N.E."/>
            <person name="Grigoriev I.V."/>
            <person name="Spatafora J.W."/>
            <person name="Stajich J.E."/>
            <person name="James T.Y."/>
        </authorList>
    </citation>
    <scope>NUCLEOTIDE SEQUENCE</scope>
    <source>
        <strain evidence="1">AG</strain>
    </source>
</reference>
<dbReference type="InterPro" id="IPR016181">
    <property type="entry name" value="Acyl_CoA_acyltransferase"/>
</dbReference>
<dbReference type="SUPFAM" id="SSF55729">
    <property type="entry name" value="Acyl-CoA N-acyltransferases (Nat)"/>
    <property type="match status" value="1"/>
</dbReference>
<dbReference type="Gene3D" id="3.40.630.30">
    <property type="match status" value="1"/>
</dbReference>
<dbReference type="AlphaFoldDB" id="A0AAD5E364"/>
<protein>
    <recommendedName>
        <fullName evidence="3">N-acetyltransferase domain-containing protein</fullName>
    </recommendedName>
</protein>
<organism evidence="1 2">
    <name type="scientific">Umbelopsis ramanniana AG</name>
    <dbReference type="NCBI Taxonomy" id="1314678"/>
    <lineage>
        <taxon>Eukaryota</taxon>
        <taxon>Fungi</taxon>
        <taxon>Fungi incertae sedis</taxon>
        <taxon>Mucoromycota</taxon>
        <taxon>Mucoromycotina</taxon>
        <taxon>Umbelopsidomycetes</taxon>
        <taxon>Umbelopsidales</taxon>
        <taxon>Umbelopsidaceae</taxon>
        <taxon>Umbelopsis</taxon>
    </lineage>
</organism>
<evidence type="ECO:0008006" key="3">
    <source>
        <dbReference type="Google" id="ProtNLM"/>
    </source>
</evidence>
<proteinExistence type="predicted"/>
<reference evidence="1" key="2">
    <citation type="journal article" date="2022" name="Proc. Natl. Acad. Sci. U.S.A.">
        <title>Diploid-dominant life cycles characterize the early evolution of Fungi.</title>
        <authorList>
            <person name="Amses K.R."/>
            <person name="Simmons D.R."/>
            <person name="Longcore J.E."/>
            <person name="Mondo S.J."/>
            <person name="Seto K."/>
            <person name="Jeronimo G.H."/>
            <person name="Bonds A.E."/>
            <person name="Quandt C.A."/>
            <person name="Davis W.J."/>
            <person name="Chang Y."/>
            <person name="Federici B.A."/>
            <person name="Kuo A."/>
            <person name="LaButti K."/>
            <person name="Pangilinan J."/>
            <person name="Andreopoulos W."/>
            <person name="Tritt A."/>
            <person name="Riley R."/>
            <person name="Hundley H."/>
            <person name="Johnson J."/>
            <person name="Lipzen A."/>
            <person name="Barry K."/>
            <person name="Lang B.F."/>
            <person name="Cuomo C.A."/>
            <person name="Buchler N.E."/>
            <person name="Grigoriev I.V."/>
            <person name="Spatafora J.W."/>
            <person name="Stajich J.E."/>
            <person name="James T.Y."/>
        </authorList>
    </citation>
    <scope>NUCLEOTIDE SEQUENCE</scope>
    <source>
        <strain evidence="1">AG</strain>
    </source>
</reference>
<comment type="caution">
    <text evidence="1">The sequence shown here is derived from an EMBL/GenBank/DDBJ whole genome shotgun (WGS) entry which is preliminary data.</text>
</comment>
<evidence type="ECO:0000313" key="2">
    <source>
        <dbReference type="Proteomes" id="UP001206595"/>
    </source>
</evidence>
<name>A0AAD5E364_UMBRA</name>
<accession>A0AAD5E364</accession>
<evidence type="ECO:0000313" key="1">
    <source>
        <dbReference type="EMBL" id="KAI8575832.1"/>
    </source>
</evidence>
<dbReference type="Proteomes" id="UP001206595">
    <property type="component" value="Unassembled WGS sequence"/>
</dbReference>
<sequence length="460" mass="52589">MLEKDLSDGLILRWATPDDLQKVPDLVVEVFSTPDMQVDSLGERFRKIMVGEGGLMTSDDCLVVVDTKKEGDPVIACTSYWQEMQTYEGIPFNAGRPAWVGVRNAPEYRGKRIMNHIMDALHARSKDDGTMVQVIHGINWYYRQFGYEYGVDYGKRSKVWLSSVPRLEKGSVERLRYRRATVDDIPTMLEFDKAQGRGGAVHIPLSEAWIKGQIEDMHRQDTNKTHVVGKYVLMFEDESDNVVGFCVVPGFGDEKDRTLIGIYQIGFAPHIDIPTVLFSAMRNVIAFAKSAVDEERFQQLTSLGWHVSRWHPVVEAIPSHLRNFAKIPYEDPSYYYRVSDLSTFIQHILPALNLRLKSSLTHKNFTGSVKVSMYTPRHPGFELQIESGVIVNTLPYVKRDQSEDPTVAYFPPFVFLQVLFGRKSIAELEEIFPDVEMEESTEKLLSVIFPKKVSIIHHYM</sequence>
<dbReference type="Pfam" id="PF13527">
    <property type="entry name" value="Acetyltransf_9"/>
    <property type="match status" value="1"/>
</dbReference>
<dbReference type="EMBL" id="MU620968">
    <property type="protein sequence ID" value="KAI8575832.1"/>
    <property type="molecule type" value="Genomic_DNA"/>
</dbReference>
<gene>
    <name evidence="1" type="ORF">K450DRAFT_275258</name>
</gene>
<keyword evidence="2" id="KW-1185">Reference proteome</keyword>
<dbReference type="RefSeq" id="XP_051440836.1">
    <property type="nucleotide sequence ID" value="XM_051593159.1"/>
</dbReference>